<feature type="domain" description="Siroheme biosynthesis protein Met8 C-terminal" evidence="12">
    <location>
        <begin position="249"/>
        <end position="288"/>
    </location>
</feature>
<keyword evidence="7" id="KW-0520">NAD</keyword>
<dbReference type="InterPro" id="IPR035996">
    <property type="entry name" value="4pyrrol_Methylase_sf"/>
</dbReference>
<feature type="domain" description="Tetrapyrrole methylase" evidence="11">
    <location>
        <begin position="333"/>
        <end position="551"/>
    </location>
</feature>
<dbReference type="Gene3D" id="3.40.50.720">
    <property type="entry name" value="NAD(P)-binding Rossmann-like Domain"/>
    <property type="match status" value="1"/>
</dbReference>
<evidence type="ECO:0000256" key="1">
    <source>
        <dbReference type="ARBA" id="ARBA00012400"/>
    </source>
</evidence>
<gene>
    <name evidence="14" type="ORF">MVES_002290</name>
</gene>
<keyword evidence="4" id="KW-0808">Transferase</keyword>
<dbReference type="STRING" id="2020962.A0A2N1JBR6"/>
<feature type="region of interest" description="Disordered" evidence="10">
    <location>
        <begin position="221"/>
        <end position="256"/>
    </location>
</feature>
<dbReference type="InterPro" id="IPR050161">
    <property type="entry name" value="Siro_Cobalamin_biosynth"/>
</dbReference>
<name>A0A2N1JBR6_9BASI</name>
<evidence type="ECO:0000259" key="12">
    <source>
        <dbReference type="Pfam" id="PF14823"/>
    </source>
</evidence>
<dbReference type="OrthoDB" id="508204at2759"/>
<evidence type="ECO:0000259" key="13">
    <source>
        <dbReference type="Pfam" id="PF14824"/>
    </source>
</evidence>
<dbReference type="EC" id="1.3.1.76" evidence="1"/>
<evidence type="ECO:0000313" key="14">
    <source>
        <dbReference type="EMBL" id="PKI83994.1"/>
    </source>
</evidence>
<evidence type="ECO:0000256" key="9">
    <source>
        <dbReference type="ARBA" id="ARBA00035662"/>
    </source>
</evidence>
<dbReference type="InterPro" id="IPR028281">
    <property type="entry name" value="Sirohaem_synthase_central"/>
</dbReference>
<dbReference type="EMBL" id="KZ454990">
    <property type="protein sequence ID" value="PKI83994.1"/>
    <property type="molecule type" value="Genomic_DNA"/>
</dbReference>
<keyword evidence="2" id="KW-0488">Methylation</keyword>
<dbReference type="GO" id="GO:0004851">
    <property type="term" value="F:uroporphyrin-III C-methyltransferase activity"/>
    <property type="evidence" value="ECO:0007669"/>
    <property type="project" value="TreeGrafter"/>
</dbReference>
<dbReference type="Pfam" id="PF00590">
    <property type="entry name" value="TP_methylase"/>
    <property type="match status" value="1"/>
</dbReference>
<dbReference type="InterPro" id="IPR014776">
    <property type="entry name" value="4pyrrole_Mease_sub2"/>
</dbReference>
<keyword evidence="6" id="KW-0560">Oxidoreductase</keyword>
<dbReference type="SUPFAM" id="SSF53790">
    <property type="entry name" value="Tetrapyrrole methylase"/>
    <property type="match status" value="1"/>
</dbReference>
<evidence type="ECO:0000256" key="5">
    <source>
        <dbReference type="ARBA" id="ARBA00022691"/>
    </source>
</evidence>
<evidence type="ECO:0000256" key="2">
    <source>
        <dbReference type="ARBA" id="ARBA00022481"/>
    </source>
</evidence>
<reference evidence="14 15" key="1">
    <citation type="submission" date="2017-10" db="EMBL/GenBank/DDBJ databases">
        <title>A novel species of cold-tolerant Malassezia isolated from bats.</title>
        <authorList>
            <person name="Lorch J.M."/>
            <person name="Palmer J.M."/>
            <person name="Vanderwolf K.J."/>
            <person name="Schmidt K.Z."/>
            <person name="Verant M.L."/>
            <person name="Weller T.J."/>
            <person name="Blehert D.S."/>
        </authorList>
    </citation>
    <scope>NUCLEOTIDE SEQUENCE [LARGE SCALE GENOMIC DNA]</scope>
    <source>
        <strain evidence="14 15">NWHC:44797-103</strain>
    </source>
</reference>
<dbReference type="SUPFAM" id="SSF75615">
    <property type="entry name" value="Siroheme synthase middle domains-like"/>
    <property type="match status" value="1"/>
</dbReference>
<accession>A0A2N1JBR6</accession>
<keyword evidence="8" id="KW-0627">Porphyrin biosynthesis</keyword>
<dbReference type="CDD" id="cd11642">
    <property type="entry name" value="SUMT"/>
    <property type="match status" value="1"/>
</dbReference>
<protein>
    <recommendedName>
        <fullName evidence="1">precorrin-2 dehydrogenase</fullName>
        <ecNumber evidence="1">1.3.1.76</ecNumber>
    </recommendedName>
</protein>
<proteinExistence type="inferred from homology"/>
<dbReference type="Pfam" id="PF14824">
    <property type="entry name" value="Sirohm_synth_M"/>
    <property type="match status" value="1"/>
</dbReference>
<dbReference type="Pfam" id="PF14823">
    <property type="entry name" value="Sirohm_synth_C"/>
    <property type="match status" value="1"/>
</dbReference>
<dbReference type="FunFam" id="3.40.1010.10:FF:000006">
    <property type="entry name" value="Siroheme synthase, putative"/>
    <property type="match status" value="1"/>
</dbReference>
<dbReference type="InterPro" id="IPR006366">
    <property type="entry name" value="CobA/CysG_C"/>
</dbReference>
<dbReference type="Gene3D" id="3.40.1010.10">
    <property type="entry name" value="Cobalt-precorrin-4 Transmethylase, Domain 1"/>
    <property type="match status" value="1"/>
</dbReference>
<comment type="similarity">
    <text evidence="9">In the N-terminal section; belongs to the precorrin methyltransferase family.</text>
</comment>
<evidence type="ECO:0000259" key="11">
    <source>
        <dbReference type="Pfam" id="PF00590"/>
    </source>
</evidence>
<dbReference type="InterPro" id="IPR014777">
    <property type="entry name" value="4pyrrole_Mease_sub1"/>
</dbReference>
<dbReference type="PANTHER" id="PTHR45790">
    <property type="entry name" value="SIROHEME SYNTHASE-RELATED"/>
    <property type="match status" value="1"/>
</dbReference>
<dbReference type="PANTHER" id="PTHR45790:SF6">
    <property type="entry name" value="UROPORPHYRINOGEN-III C-METHYLTRANSFERASE"/>
    <property type="match status" value="1"/>
</dbReference>
<organism evidence="14 15">
    <name type="scientific">Malassezia vespertilionis</name>
    <dbReference type="NCBI Taxonomy" id="2020962"/>
    <lineage>
        <taxon>Eukaryota</taxon>
        <taxon>Fungi</taxon>
        <taxon>Dikarya</taxon>
        <taxon>Basidiomycota</taxon>
        <taxon>Ustilaginomycotina</taxon>
        <taxon>Malasseziomycetes</taxon>
        <taxon>Malasseziales</taxon>
        <taxon>Malasseziaceae</taxon>
        <taxon>Malassezia</taxon>
    </lineage>
</organism>
<evidence type="ECO:0000256" key="7">
    <source>
        <dbReference type="ARBA" id="ARBA00023027"/>
    </source>
</evidence>
<evidence type="ECO:0000313" key="15">
    <source>
        <dbReference type="Proteomes" id="UP000232875"/>
    </source>
</evidence>
<dbReference type="AlphaFoldDB" id="A0A2N1JBR6"/>
<dbReference type="InterPro" id="IPR028162">
    <property type="entry name" value="Met8_C"/>
</dbReference>
<feature type="domain" description="Siroheme synthase central" evidence="13">
    <location>
        <begin position="177"/>
        <end position="201"/>
    </location>
</feature>
<evidence type="ECO:0000256" key="8">
    <source>
        <dbReference type="ARBA" id="ARBA00023244"/>
    </source>
</evidence>
<sequence>MAAPAALLLAHRPVHRILLIIGAGKLAAARMHLALEASMRPVIVWHGHAADAHADVRDAVEAARAAWHSAPYEAFFPQDTRACEHTWRAMIAALDGAEAAVFAVCITDTLAQDTDEARDVRRACMERCTLLATLCRQLRLPLNVTDQPALCDVSLPAVHRFPCGPSGPSGSDGAPSSLQVAVTTNGRGCRLAGRIRRTIVSSLPPNVGDAVERIGEMREMAKESDAALGEEDESSVRDTLGYSHSHDTASSAAQQRRRMRWVAQISEYWPLERLGRLGRAEMQSLLATQLHDANADADAPQCSAHDLLDASERAPKRSRHELDLRSSVPRGQVYLLGSGPGDPRLLTVAAHQILTSSHTHLILSDKLVPTAVLALIPASTALVIAKKFPGNAEGAQSELISLAMEAVSQGKTVVRLKQGDPYVFGRGGEELVAFRNAGVACTTVPGISSAFAGPLLVDIPVTQRGAADSLVLCTGVGRGGRQTSLLGYERARTLLVLMGVARLRAVVDALSAPHDTAARQGPPFPPYVPIAIVERASSEDQRVIASTLERICDVLENRVPDGQRPPSMMVIGWAVLSLAGTVAGNGVLDDEERCAAEHSTRAAADTALAALDAARVEQWLGPKGYIIHEGLPQGYQNIESYMHSAHDALPPRSTAGWAAPRYGAHNALQGGWTPRERGAS</sequence>
<evidence type="ECO:0000256" key="6">
    <source>
        <dbReference type="ARBA" id="ARBA00023002"/>
    </source>
</evidence>
<dbReference type="GO" id="GO:0019354">
    <property type="term" value="P:siroheme biosynthetic process"/>
    <property type="evidence" value="ECO:0007669"/>
    <property type="project" value="InterPro"/>
</dbReference>
<dbReference type="Proteomes" id="UP000232875">
    <property type="component" value="Unassembled WGS sequence"/>
</dbReference>
<dbReference type="Pfam" id="PF13241">
    <property type="entry name" value="NAD_binding_7"/>
    <property type="match status" value="1"/>
</dbReference>
<keyword evidence="15" id="KW-1185">Reference proteome</keyword>
<evidence type="ECO:0000256" key="4">
    <source>
        <dbReference type="ARBA" id="ARBA00022679"/>
    </source>
</evidence>
<dbReference type="InterPro" id="IPR000878">
    <property type="entry name" value="4pyrrol_Mease"/>
</dbReference>
<dbReference type="Gene3D" id="3.30.950.10">
    <property type="entry name" value="Methyltransferase, Cobalt-precorrin-4 Transmethylase, Domain 2"/>
    <property type="match status" value="1"/>
</dbReference>
<keyword evidence="3" id="KW-0489">Methyltransferase</keyword>
<dbReference type="GO" id="GO:0032259">
    <property type="term" value="P:methylation"/>
    <property type="evidence" value="ECO:0007669"/>
    <property type="project" value="UniProtKB-KW"/>
</dbReference>
<dbReference type="GO" id="GO:0043115">
    <property type="term" value="F:precorrin-2 dehydrogenase activity"/>
    <property type="evidence" value="ECO:0007669"/>
    <property type="project" value="UniProtKB-EC"/>
</dbReference>
<evidence type="ECO:0000256" key="3">
    <source>
        <dbReference type="ARBA" id="ARBA00022603"/>
    </source>
</evidence>
<evidence type="ECO:0000256" key="10">
    <source>
        <dbReference type="SAM" id="MobiDB-lite"/>
    </source>
</evidence>
<keyword evidence="5" id="KW-0949">S-adenosyl-L-methionine</keyword>